<dbReference type="GO" id="GO:0008521">
    <property type="term" value="F:acetyl-CoA transmembrane transporter activity"/>
    <property type="evidence" value="ECO:0007669"/>
    <property type="project" value="InterPro"/>
</dbReference>
<feature type="transmembrane region" description="Helical" evidence="6">
    <location>
        <begin position="287"/>
        <end position="306"/>
    </location>
</feature>
<feature type="transmembrane region" description="Helical" evidence="6">
    <location>
        <begin position="524"/>
        <end position="544"/>
    </location>
</feature>
<feature type="transmembrane region" description="Helical" evidence="6">
    <location>
        <begin position="131"/>
        <end position="155"/>
    </location>
</feature>
<keyword evidence="2" id="KW-0813">Transport</keyword>
<dbReference type="SUPFAM" id="SSF103473">
    <property type="entry name" value="MFS general substrate transporter"/>
    <property type="match status" value="1"/>
</dbReference>
<dbReference type="GO" id="GO:0016020">
    <property type="term" value="C:membrane"/>
    <property type="evidence" value="ECO:0007669"/>
    <property type="project" value="UniProtKB-SubCell"/>
</dbReference>
<dbReference type="PANTHER" id="PTHR12778">
    <property type="entry name" value="SOLUTE CARRIER FAMILY 33 ACETYL-COA TRANSPORTER -RELATED"/>
    <property type="match status" value="1"/>
</dbReference>
<evidence type="ECO:0000256" key="2">
    <source>
        <dbReference type="ARBA" id="ARBA00022448"/>
    </source>
</evidence>
<sequence length="557" mass="57903">MTAGAGQVNDGQAGSKPQRLRGWRLLRHALSSRKAGTMLALGFSSGLPYTLLIGTVTAWLGEAHVNLATIGVLSWIGLAYSFKFLWSPLVDRLSLPGIGVLGRRKGWILGCQIVLVAALAGLAVTDPVGGLGRFALIAFVAALASATQDVAIDAWRIDVADEETPVELLSSLYQFGYRMAALVGGAFALFLAARMAWPVVFGLMAGLVGLVALITLGAPDTARPPSDAGAAMAAEPAPALRVAALVLVGLGWVWAIGSIAVFMVSMLAPAVPGAPHPSVAEFTRGHAPLIVLATVGLPLLVAALTNRMAPSGRASRGGPADHLWLALVAPLRELTGRLGWRVLVLVGTILTYTLCYNVWGSFALPFYLDQLHYSKDEVAFASKVFGILMTMAGIAIGGALFARLGRMPTILVGAVLPALGNFIYADLAEGAVHIDAFARASGLSALFGLVGVDARLLRLLMAISVENVATGIAGAAFVAYLSGQVSRSHTAVQYALLSSMTFLIGSLGRGIAGETIDRLGYGAMFRWTAAAGLIAVAFVLLDWVTAPREAAADTDAA</sequence>
<dbReference type="Gene3D" id="1.20.1250.20">
    <property type="entry name" value="MFS general substrate transporter like domains"/>
    <property type="match status" value="1"/>
</dbReference>
<dbReference type="EMBL" id="AEWJ01000037">
    <property type="protein sequence ID" value="EGD59173.1"/>
    <property type="molecule type" value="Genomic_DNA"/>
</dbReference>
<feature type="transmembrane region" description="Helical" evidence="6">
    <location>
        <begin position="431"/>
        <end position="452"/>
    </location>
</feature>
<feature type="transmembrane region" description="Helical" evidence="6">
    <location>
        <begin position="37"/>
        <end position="61"/>
    </location>
</feature>
<dbReference type="InterPro" id="IPR024371">
    <property type="entry name" value="AcetylCoA_trans_1-like"/>
</dbReference>
<evidence type="ECO:0000256" key="4">
    <source>
        <dbReference type="ARBA" id="ARBA00022989"/>
    </source>
</evidence>
<dbReference type="NCBIfam" id="TIGR00901">
    <property type="entry name" value="2A0125"/>
    <property type="match status" value="1"/>
</dbReference>
<dbReference type="AlphaFoldDB" id="F1Z852"/>
<accession>F1Z852</accession>
<evidence type="ECO:0000256" key="6">
    <source>
        <dbReference type="SAM" id="Phobius"/>
    </source>
</evidence>
<dbReference type="InterPro" id="IPR004752">
    <property type="entry name" value="AmpG_permease/AT-1"/>
</dbReference>
<dbReference type="Pfam" id="PF13000">
    <property type="entry name" value="Acatn"/>
    <property type="match status" value="1"/>
</dbReference>
<dbReference type="Proteomes" id="UP000004728">
    <property type="component" value="Unassembled WGS sequence"/>
</dbReference>
<evidence type="ECO:0000256" key="5">
    <source>
        <dbReference type="ARBA" id="ARBA00023136"/>
    </source>
</evidence>
<keyword evidence="8" id="KW-1185">Reference proteome</keyword>
<dbReference type="OrthoDB" id="9787815at2"/>
<comment type="subcellular location">
    <subcellularLocation>
        <location evidence="1">Membrane</location>
        <topology evidence="1">Multi-pass membrane protein</topology>
    </subcellularLocation>
</comment>
<reference evidence="7 8" key="1">
    <citation type="journal article" date="2012" name="J. Bacteriol.">
        <title>Draft Genome Sequence of Novosphingobium nitrogenifigens Y88T.</title>
        <authorList>
            <person name="Strabala T.J."/>
            <person name="Macdonald L."/>
            <person name="Liu V."/>
            <person name="Smit A.M."/>
        </authorList>
    </citation>
    <scope>NUCLEOTIDE SEQUENCE [LARGE SCALE GENOMIC DNA]</scope>
    <source>
        <strain evidence="7 8">DSM 19370</strain>
    </source>
</reference>
<protein>
    <submittedName>
        <fullName evidence="7">Beta-lactamase induction signal transducer</fullName>
    </submittedName>
</protein>
<feature type="transmembrane region" description="Helical" evidence="6">
    <location>
        <begin position="380"/>
        <end position="402"/>
    </location>
</feature>
<dbReference type="HOGENOM" id="CLU_029352_1_1_5"/>
<feature type="transmembrane region" description="Helical" evidence="6">
    <location>
        <begin position="199"/>
        <end position="218"/>
    </location>
</feature>
<dbReference type="STRING" id="983920.Y88_1235"/>
<dbReference type="GO" id="GO:0035348">
    <property type="term" value="P:acetyl-CoA transmembrane transport"/>
    <property type="evidence" value="ECO:0007669"/>
    <property type="project" value="InterPro"/>
</dbReference>
<feature type="transmembrane region" description="Helical" evidence="6">
    <location>
        <begin position="175"/>
        <end position="193"/>
    </location>
</feature>
<proteinExistence type="predicted"/>
<gene>
    <name evidence="7" type="ORF">Y88_1235</name>
</gene>
<feature type="transmembrane region" description="Helical" evidence="6">
    <location>
        <begin position="239"/>
        <end position="267"/>
    </location>
</feature>
<keyword evidence="4 6" id="KW-1133">Transmembrane helix</keyword>
<evidence type="ECO:0000256" key="3">
    <source>
        <dbReference type="ARBA" id="ARBA00022692"/>
    </source>
</evidence>
<dbReference type="FunCoup" id="F1Z852">
    <property type="interactions" value="132"/>
</dbReference>
<feature type="transmembrane region" description="Helical" evidence="6">
    <location>
        <begin position="492"/>
        <end position="512"/>
    </location>
</feature>
<dbReference type="eggNOG" id="COG2271">
    <property type="taxonomic scope" value="Bacteria"/>
</dbReference>
<feature type="transmembrane region" description="Helical" evidence="6">
    <location>
        <begin position="409"/>
        <end position="425"/>
    </location>
</feature>
<evidence type="ECO:0000313" key="7">
    <source>
        <dbReference type="EMBL" id="EGD59173.1"/>
    </source>
</evidence>
<organism evidence="7 8">
    <name type="scientific">Novosphingobium nitrogenifigens DSM 19370</name>
    <dbReference type="NCBI Taxonomy" id="983920"/>
    <lineage>
        <taxon>Bacteria</taxon>
        <taxon>Pseudomonadati</taxon>
        <taxon>Pseudomonadota</taxon>
        <taxon>Alphaproteobacteria</taxon>
        <taxon>Sphingomonadales</taxon>
        <taxon>Sphingomonadaceae</taxon>
        <taxon>Novosphingobium</taxon>
    </lineage>
</organism>
<dbReference type="InterPro" id="IPR036259">
    <property type="entry name" value="MFS_trans_sf"/>
</dbReference>
<feature type="transmembrane region" description="Helical" evidence="6">
    <location>
        <begin position="107"/>
        <end position="125"/>
    </location>
</feature>
<comment type="caution">
    <text evidence="7">The sequence shown here is derived from an EMBL/GenBank/DDBJ whole genome shotgun (WGS) entry which is preliminary data.</text>
</comment>
<evidence type="ECO:0000256" key="1">
    <source>
        <dbReference type="ARBA" id="ARBA00004141"/>
    </source>
</evidence>
<evidence type="ECO:0000313" key="8">
    <source>
        <dbReference type="Proteomes" id="UP000004728"/>
    </source>
</evidence>
<feature type="transmembrane region" description="Helical" evidence="6">
    <location>
        <begin position="67"/>
        <end position="86"/>
    </location>
</feature>
<dbReference type="PANTHER" id="PTHR12778:SF10">
    <property type="entry name" value="MAJOR FACILITATOR SUPERFAMILY DOMAIN-CONTAINING PROTEIN 3"/>
    <property type="match status" value="1"/>
</dbReference>
<feature type="transmembrane region" description="Helical" evidence="6">
    <location>
        <begin position="459"/>
        <end position="480"/>
    </location>
</feature>
<keyword evidence="5 6" id="KW-0472">Membrane</keyword>
<feature type="transmembrane region" description="Helical" evidence="6">
    <location>
        <begin position="342"/>
        <end position="368"/>
    </location>
</feature>
<dbReference type="InParanoid" id="F1Z852"/>
<keyword evidence="3 6" id="KW-0812">Transmembrane</keyword>
<dbReference type="RefSeq" id="WP_008065435.1">
    <property type="nucleotide sequence ID" value="NZ_AQWK01000001.1"/>
</dbReference>
<name>F1Z852_9SPHN</name>